<keyword evidence="3" id="KW-1185">Reference proteome</keyword>
<feature type="compositionally biased region" description="Polar residues" evidence="1">
    <location>
        <begin position="1"/>
        <end position="25"/>
    </location>
</feature>
<dbReference type="OrthoDB" id="9904591at2"/>
<evidence type="ECO:0000313" key="2">
    <source>
        <dbReference type="EMBL" id="NHF63467.1"/>
    </source>
</evidence>
<reference evidence="2 3" key="2">
    <citation type="submission" date="2020-03" db="EMBL/GenBank/DDBJ databases">
        <title>Chryseoglobus sp. isolated from a deep-sea seamount.</title>
        <authorList>
            <person name="Zhang D.-C."/>
        </authorList>
    </citation>
    <scope>NUCLEOTIDE SEQUENCE [LARGE SCALE GENOMIC DNA]</scope>
    <source>
        <strain evidence="2 3">KN1116</strain>
    </source>
</reference>
<feature type="region of interest" description="Disordered" evidence="1">
    <location>
        <begin position="1"/>
        <end position="34"/>
    </location>
</feature>
<gene>
    <name evidence="2" type="ORF">FK219_009490</name>
</gene>
<comment type="caution">
    <text evidence="2">The sequence shown here is derived from an EMBL/GenBank/DDBJ whole genome shotgun (WGS) entry which is preliminary data.</text>
</comment>
<dbReference type="EMBL" id="VIKT02000015">
    <property type="protein sequence ID" value="NHF63467.1"/>
    <property type="molecule type" value="Genomic_DNA"/>
</dbReference>
<evidence type="ECO:0000313" key="3">
    <source>
        <dbReference type="Proteomes" id="UP000818266"/>
    </source>
</evidence>
<dbReference type="Proteomes" id="UP000818266">
    <property type="component" value="Unassembled WGS sequence"/>
</dbReference>
<dbReference type="RefSeq" id="WP_152583865.1">
    <property type="nucleotide sequence ID" value="NZ_JAVJPO010000024.1"/>
</dbReference>
<sequence>MTLTTHQVSTATTPRHRAASSTVLDPTTERLTLPRAAGPVSAAIRVTLSASPDQPRIILSLVGQIERAIIATPELLADEDLLLADRMLEGLHEDLWAEVDHRWVEDPELQEARSTLRTAMLEERSTAGR</sequence>
<accession>A0A9E5MFB3</accession>
<protein>
    <submittedName>
        <fullName evidence="2">Uncharacterized protein</fullName>
    </submittedName>
</protein>
<proteinExistence type="predicted"/>
<reference evidence="2 3" key="1">
    <citation type="submission" date="2019-06" db="EMBL/GenBank/DDBJ databases">
        <authorList>
            <person name="De-Chao Zhang Q."/>
        </authorList>
    </citation>
    <scope>NUCLEOTIDE SEQUENCE [LARGE SCALE GENOMIC DNA]</scope>
    <source>
        <strain evidence="2 3">KN1116</strain>
    </source>
</reference>
<dbReference type="AlphaFoldDB" id="A0A9E5MFB3"/>
<name>A0A9E5MFB3_9MICO</name>
<organism evidence="2 3">
    <name type="scientific">Microcella pacifica</name>
    <dbReference type="NCBI Taxonomy" id="2591847"/>
    <lineage>
        <taxon>Bacteria</taxon>
        <taxon>Bacillati</taxon>
        <taxon>Actinomycetota</taxon>
        <taxon>Actinomycetes</taxon>
        <taxon>Micrococcales</taxon>
        <taxon>Microbacteriaceae</taxon>
        <taxon>Microcella</taxon>
    </lineage>
</organism>
<evidence type="ECO:0000256" key="1">
    <source>
        <dbReference type="SAM" id="MobiDB-lite"/>
    </source>
</evidence>